<reference evidence="1" key="1">
    <citation type="submission" date="2022-10" db="EMBL/GenBank/DDBJ databases">
        <title>Genome Sequence of Xylaria curta.</title>
        <authorList>
            <person name="Buettner E."/>
        </authorList>
    </citation>
    <scope>NUCLEOTIDE SEQUENCE</scope>
    <source>
        <strain evidence="1">Babe10</strain>
    </source>
</reference>
<evidence type="ECO:0000313" key="1">
    <source>
        <dbReference type="EMBL" id="KAJ2990319.1"/>
    </source>
</evidence>
<name>A0ACC1PEI3_9PEZI</name>
<sequence>MIENLKSESENESESQGLAAFSTLEAFGPGIYKNVRVHMNLWIRLEKSTRFFVTAHKASIRSLLGAMSIAGETLSPEPQETETWVKVHRRKGRSSTKKAAPMGLVQSREPAPGIPSLTLEQVKRDHGNLAEQWKSSPSYRQLQELLSLHTASTGISVTKAICFGLGTFDPPDGAWQQKRNAHVQLAAFLAIVEHLQGKTGNQIRCVFQEPIFNPVDKAFIASLGHEIVESPVGFQLVDPETLAFGVHLYIDVYSQVIATCTPAMLVGTSYETWEDSRESQMSTQHLDWTRMKDMDQACVKAQFPDNLPDRTFSSTTIHWRRKEQS</sequence>
<dbReference type="Proteomes" id="UP001143856">
    <property type="component" value="Unassembled WGS sequence"/>
</dbReference>
<keyword evidence="2" id="KW-1185">Reference proteome</keyword>
<proteinExistence type="predicted"/>
<comment type="caution">
    <text evidence="1">The sequence shown here is derived from an EMBL/GenBank/DDBJ whole genome shotgun (WGS) entry which is preliminary data.</text>
</comment>
<gene>
    <name evidence="1" type="ORF">NUW58_g3009</name>
</gene>
<evidence type="ECO:0000313" key="2">
    <source>
        <dbReference type="Proteomes" id="UP001143856"/>
    </source>
</evidence>
<organism evidence="1 2">
    <name type="scientific">Xylaria curta</name>
    <dbReference type="NCBI Taxonomy" id="42375"/>
    <lineage>
        <taxon>Eukaryota</taxon>
        <taxon>Fungi</taxon>
        <taxon>Dikarya</taxon>
        <taxon>Ascomycota</taxon>
        <taxon>Pezizomycotina</taxon>
        <taxon>Sordariomycetes</taxon>
        <taxon>Xylariomycetidae</taxon>
        <taxon>Xylariales</taxon>
        <taxon>Xylariaceae</taxon>
        <taxon>Xylaria</taxon>
    </lineage>
</organism>
<dbReference type="EMBL" id="JAPDGR010000430">
    <property type="protein sequence ID" value="KAJ2990319.1"/>
    <property type="molecule type" value="Genomic_DNA"/>
</dbReference>
<accession>A0ACC1PEI3</accession>
<protein>
    <submittedName>
        <fullName evidence="1">Uncharacterized protein</fullName>
    </submittedName>
</protein>